<gene>
    <name evidence="2" type="ORF">MONAX_5E017305</name>
</gene>
<dbReference type="Proteomes" id="UP000335636">
    <property type="component" value="Unassembled WGS sequence"/>
</dbReference>
<name>A0A5E4AW05_MARMO</name>
<feature type="region of interest" description="Disordered" evidence="1">
    <location>
        <begin position="166"/>
        <end position="185"/>
    </location>
</feature>
<proteinExistence type="predicted"/>
<evidence type="ECO:0000256" key="1">
    <source>
        <dbReference type="SAM" id="MobiDB-lite"/>
    </source>
</evidence>
<reference evidence="2" key="1">
    <citation type="submission" date="2019-04" db="EMBL/GenBank/DDBJ databases">
        <authorList>
            <person name="Alioto T."/>
            <person name="Alioto T."/>
        </authorList>
    </citation>
    <scope>NUCLEOTIDE SEQUENCE [LARGE SCALE GENOMIC DNA]</scope>
</reference>
<accession>A0A5E4AW05</accession>
<dbReference type="EMBL" id="CABDUW010000153">
    <property type="protein sequence ID" value="VTJ60709.1"/>
    <property type="molecule type" value="Genomic_DNA"/>
</dbReference>
<feature type="compositionally biased region" description="Low complexity" evidence="1">
    <location>
        <begin position="84"/>
        <end position="93"/>
    </location>
</feature>
<feature type="compositionally biased region" description="Low complexity" evidence="1">
    <location>
        <begin position="166"/>
        <end position="178"/>
    </location>
</feature>
<feature type="region of interest" description="Disordered" evidence="1">
    <location>
        <begin position="35"/>
        <end position="101"/>
    </location>
</feature>
<organism evidence="2 3">
    <name type="scientific">Marmota monax</name>
    <name type="common">Woodchuck</name>
    <dbReference type="NCBI Taxonomy" id="9995"/>
    <lineage>
        <taxon>Eukaryota</taxon>
        <taxon>Metazoa</taxon>
        <taxon>Chordata</taxon>
        <taxon>Craniata</taxon>
        <taxon>Vertebrata</taxon>
        <taxon>Euteleostomi</taxon>
        <taxon>Mammalia</taxon>
        <taxon>Eutheria</taxon>
        <taxon>Euarchontoglires</taxon>
        <taxon>Glires</taxon>
        <taxon>Rodentia</taxon>
        <taxon>Sciuromorpha</taxon>
        <taxon>Sciuridae</taxon>
        <taxon>Xerinae</taxon>
        <taxon>Marmotini</taxon>
        <taxon>Marmota</taxon>
    </lineage>
</organism>
<protein>
    <submittedName>
        <fullName evidence="2">Uncharacterized protein</fullName>
    </submittedName>
</protein>
<sequence length="185" mass="19209">YKVRRLNLNDTTLGALGALSPETARREANFLVRSRSDKYNTYTQQSSGSEAEAEAGGSEARTGRRRRRGCRRREPNRGPGAAGGVAASASELGPGSREGGACAHDSQGLAYCGGRRRSLVLGWGLRREGHAAGQAVETPLPGAPLSRGHGLGASGLTAAFVRSASSLPLPQPLTLPRSGRPALAP</sequence>
<evidence type="ECO:0000313" key="3">
    <source>
        <dbReference type="Proteomes" id="UP000335636"/>
    </source>
</evidence>
<keyword evidence="3" id="KW-1185">Reference proteome</keyword>
<feature type="compositionally biased region" description="Low complexity" evidence="1">
    <location>
        <begin position="46"/>
        <end position="60"/>
    </location>
</feature>
<evidence type="ECO:0000313" key="2">
    <source>
        <dbReference type="EMBL" id="VTJ60709.1"/>
    </source>
</evidence>
<comment type="caution">
    <text evidence="2">The sequence shown here is derived from an EMBL/GenBank/DDBJ whole genome shotgun (WGS) entry which is preliminary data.</text>
</comment>
<feature type="non-terminal residue" evidence="2">
    <location>
        <position position="1"/>
    </location>
</feature>
<dbReference type="AlphaFoldDB" id="A0A5E4AW05"/>